<dbReference type="InterPro" id="IPR029069">
    <property type="entry name" value="HotDog_dom_sf"/>
</dbReference>
<name>D8L2D1_9ACTN</name>
<protein>
    <submittedName>
        <fullName evidence="3">Putative beta-hydroxyacyl-(Acyl-carrier-protein) dehydratase</fullName>
    </submittedName>
</protein>
<proteinExistence type="inferred from homology"/>
<evidence type="ECO:0000256" key="1">
    <source>
        <dbReference type="ARBA" id="ARBA00009174"/>
    </source>
</evidence>
<comment type="similarity">
    <text evidence="1">Belongs to the thioester dehydratase family. FabZ subfamily.</text>
</comment>
<dbReference type="InterPro" id="IPR013114">
    <property type="entry name" value="FabA_FabZ"/>
</dbReference>
<dbReference type="Gene3D" id="3.10.129.10">
    <property type="entry name" value="Hotdog Thioesterase"/>
    <property type="match status" value="1"/>
</dbReference>
<reference evidence="3" key="1">
    <citation type="submission" date="2009-01" db="EMBL/GenBank/DDBJ databases">
        <title>Characterization of the biosynthetic gene cluster of the pigment granadaene in Propionibacterium jensenii.</title>
        <authorList>
            <person name="Vanberg C."/>
            <person name="Langsrud T."/>
            <person name="Nes I.F."/>
            <person name="Holo H."/>
        </authorList>
    </citation>
    <scope>NUCLEOTIDE SEQUENCE</scope>
    <source>
        <strain evidence="3">LMGT2818</strain>
    </source>
</reference>
<dbReference type="PANTHER" id="PTHR30272:SF1">
    <property type="entry name" value="3-HYDROXYACYL-[ACYL-CARRIER-PROTEIN] DEHYDRATASE"/>
    <property type="match status" value="1"/>
</dbReference>
<dbReference type="SUPFAM" id="SSF54637">
    <property type="entry name" value="Thioesterase/thiol ester dehydrase-isomerase"/>
    <property type="match status" value="1"/>
</dbReference>
<dbReference type="PANTHER" id="PTHR30272">
    <property type="entry name" value="3-HYDROXYACYL-[ACYL-CARRIER-PROTEIN] DEHYDRATASE"/>
    <property type="match status" value="1"/>
</dbReference>
<keyword evidence="2" id="KW-0456">Lyase</keyword>
<evidence type="ECO:0000313" key="3">
    <source>
        <dbReference type="EMBL" id="ACU45396.1"/>
    </source>
</evidence>
<dbReference type="Pfam" id="PF07977">
    <property type="entry name" value="FabA"/>
    <property type="match status" value="1"/>
</dbReference>
<evidence type="ECO:0000256" key="2">
    <source>
        <dbReference type="ARBA" id="ARBA00023239"/>
    </source>
</evidence>
<dbReference type="GO" id="GO:0016829">
    <property type="term" value="F:lyase activity"/>
    <property type="evidence" value="ECO:0007669"/>
    <property type="project" value="UniProtKB-KW"/>
</dbReference>
<sequence>MMPASPLSYSADQIHRMLPHGYPFVLLDGVEDVVPGVSGTGIKNITISDPVFNGHFPGRAIYPGVLLIEISGHTCGIVQQADQTPDEGSPEASEGAPRRIGVLAGVRRFSFHHVIAPGDVVRFRVRRRAVLAEMFEYAVRVEVGSRLAAEGTVAIAMQAEAPI</sequence>
<dbReference type="AlphaFoldDB" id="D8L2D1"/>
<organism evidence="3">
    <name type="scientific">Acidipropionibacterium jensenii</name>
    <dbReference type="NCBI Taxonomy" id="1749"/>
    <lineage>
        <taxon>Bacteria</taxon>
        <taxon>Bacillati</taxon>
        <taxon>Actinomycetota</taxon>
        <taxon>Actinomycetes</taxon>
        <taxon>Propionibacteriales</taxon>
        <taxon>Propionibacteriaceae</taxon>
        <taxon>Acidipropionibacterium</taxon>
    </lineage>
</organism>
<dbReference type="EMBL" id="FJ617193">
    <property type="protein sequence ID" value="ACU45396.1"/>
    <property type="molecule type" value="Genomic_DNA"/>
</dbReference>
<accession>D8L2D1</accession>